<protein>
    <submittedName>
        <fullName evidence="2">Uncharacterized protein</fullName>
    </submittedName>
</protein>
<organism evidence="2">
    <name type="scientific">marine sediment metagenome</name>
    <dbReference type="NCBI Taxonomy" id="412755"/>
    <lineage>
        <taxon>unclassified sequences</taxon>
        <taxon>metagenomes</taxon>
        <taxon>ecological metagenomes</taxon>
    </lineage>
</organism>
<reference evidence="2" key="1">
    <citation type="journal article" date="2014" name="Front. Microbiol.">
        <title>High frequency of phylogenetically diverse reductive dehalogenase-homologous genes in deep subseafloor sedimentary metagenomes.</title>
        <authorList>
            <person name="Kawai M."/>
            <person name="Futagami T."/>
            <person name="Toyoda A."/>
            <person name="Takaki Y."/>
            <person name="Nishi S."/>
            <person name="Hori S."/>
            <person name="Arai W."/>
            <person name="Tsubouchi T."/>
            <person name="Morono Y."/>
            <person name="Uchiyama I."/>
            <person name="Ito T."/>
            <person name="Fujiyama A."/>
            <person name="Inagaki F."/>
            <person name="Takami H."/>
        </authorList>
    </citation>
    <scope>NUCLEOTIDE SEQUENCE</scope>
    <source>
        <strain evidence="2">Expedition CK06-06</strain>
    </source>
</reference>
<gene>
    <name evidence="2" type="ORF">S12H4_21639</name>
</gene>
<dbReference type="EMBL" id="BARW01011159">
    <property type="protein sequence ID" value="GAI84637.1"/>
    <property type="molecule type" value="Genomic_DNA"/>
</dbReference>
<sequence>MPYKIVKKGYPWQGGPDRFIKEFFPLSPYQVNLGERESGQLSELEAKRLHNLEREEDLSDSATAGAETRWKMRHPERGEITREELQQGQKEARRRLGALEGGYFT</sequence>
<dbReference type="AlphaFoldDB" id="X1RV52"/>
<proteinExistence type="predicted"/>
<evidence type="ECO:0000313" key="2">
    <source>
        <dbReference type="EMBL" id="GAI84637.1"/>
    </source>
</evidence>
<evidence type="ECO:0000256" key="1">
    <source>
        <dbReference type="SAM" id="MobiDB-lite"/>
    </source>
</evidence>
<comment type="caution">
    <text evidence="2">The sequence shown here is derived from an EMBL/GenBank/DDBJ whole genome shotgun (WGS) entry which is preliminary data.</text>
</comment>
<name>X1RV52_9ZZZZ</name>
<accession>X1RV52</accession>
<feature type="region of interest" description="Disordered" evidence="1">
    <location>
        <begin position="54"/>
        <end position="105"/>
    </location>
</feature>
<feature type="compositionally biased region" description="Basic and acidic residues" evidence="1">
    <location>
        <begin position="68"/>
        <end position="85"/>
    </location>
</feature>